<evidence type="ECO:0000259" key="11">
    <source>
        <dbReference type="SMART" id="SM00891"/>
    </source>
</evidence>
<protein>
    <submittedName>
        <fullName evidence="13 14">DNA repair endonuclease XPF</fullName>
    </submittedName>
</protein>
<dbReference type="InterPro" id="IPR011335">
    <property type="entry name" value="Restrct_endonuc-II-like"/>
</dbReference>
<feature type="region of interest" description="Disordered" evidence="10">
    <location>
        <begin position="871"/>
        <end position="910"/>
    </location>
</feature>
<evidence type="ECO:0000313" key="13">
    <source>
        <dbReference type="RefSeq" id="XP_005095873.1"/>
    </source>
</evidence>
<keyword evidence="7" id="KW-0238">DNA-binding</keyword>
<evidence type="ECO:0000313" key="12">
    <source>
        <dbReference type="Proteomes" id="UP000694888"/>
    </source>
</evidence>
<dbReference type="InterPro" id="IPR010994">
    <property type="entry name" value="RuvA_2-like"/>
</dbReference>
<keyword evidence="6" id="KW-0378">Hydrolase</keyword>
<feature type="region of interest" description="Disordered" evidence="10">
    <location>
        <begin position="341"/>
        <end position="368"/>
    </location>
</feature>
<evidence type="ECO:0000256" key="5">
    <source>
        <dbReference type="ARBA" id="ARBA00022763"/>
    </source>
</evidence>
<dbReference type="Gene3D" id="1.10.150.20">
    <property type="entry name" value="5' to 3' exonuclease, C-terminal subdomain"/>
    <property type="match status" value="1"/>
</dbReference>
<feature type="domain" description="ERCC4" evidence="11">
    <location>
        <begin position="642"/>
        <end position="722"/>
    </location>
</feature>
<dbReference type="CDD" id="cd20078">
    <property type="entry name" value="XPF_nuclease_XPF_euk"/>
    <property type="match status" value="1"/>
</dbReference>
<dbReference type="PANTHER" id="PTHR10150">
    <property type="entry name" value="DNA REPAIR ENDONUCLEASE XPF"/>
    <property type="match status" value="1"/>
</dbReference>
<dbReference type="RefSeq" id="XP_005095874.1">
    <property type="nucleotide sequence ID" value="XM_005095817.2"/>
</dbReference>
<sequence length="910" mass="103177">MLDYENQIFLDAFHDDGLLVMSRGLGLSRLFTEFLKVYSDPASLVLVLNTTPADENFFTEQLEKHGISKVPRIITNEINATDRQTTYMEGGVLFITSRILVVDLLTDRVPVSHVTGIMVYRAHKIIESCQEAFILRLYREKNKTGFIKAFTDNAEAFTRGFCQVERMMKNLFVKKLFLWPRFQASVVTCFNKHKVDVVEVHQHLTPAMTACQTSLLDIINACIAELKRSNPSIDMDEITVENALSKSFDLLIRLQLEPLWHQLSVRTRQLVSDLKTIRLILRQLTQYDCVTFHSFLQSIRSNEKSFAHNTGWLFLDAADSLFVHARERVYGSVKFREKEKGKKQKKMEDKNEEQRGEESDDEDVTTSLEPCPKWQALSEILAEIAEDEDSMCEVGVDNDGVLDTGYRVLVCAEDDRTCSQLKEYLSEGAEVLMNRMFQKYLMLRKGRAAAAKGDFKSKENKKKAAVADEDALTLTQMMRAGKGDDSAEGDDKAKEFLMTSKDAYCGIVTSPMTIIHPLHGCSDPHGLARTLEEVEPKYVVLYDADMSLVRQLEVYKASRPGKPLRVYFMMYKGSVEEQRYLTTLRKEKEAFEYLIREKATMVISEEQDGRSEDDPNLARGAGQQQAGPSSRKGGVDIVQKNQVIVDMREFRSELPSLIHRRGIEIEPITLEVGDYILTPDICVERKSVSDLIGSLNNGRLYQQALSMSRFYKRPMLLIEFDANKPFSLQAKSSLGSDVSLQDVTSKLAMLTMHFPKLRLLWCPSPYASAELFEELKAGRPQPNAEIAMTVTASSSEVPEWNDKYNHGPQDFVLRMPGINSKNFFNILNKFRDLHEVSEASLEELTQALGSATHAQQLYDFLHKEHSVEDATVKDASKEKKKFKGRGGKGFASRGRGKAFVGQGRGVKRKN</sequence>
<dbReference type="SUPFAM" id="SSF47781">
    <property type="entry name" value="RuvA domain 2-like"/>
    <property type="match status" value="1"/>
</dbReference>
<comment type="subcellular location">
    <subcellularLocation>
        <location evidence="1">Nucleus</location>
    </subcellularLocation>
</comment>
<evidence type="ECO:0000256" key="10">
    <source>
        <dbReference type="SAM" id="MobiDB-lite"/>
    </source>
</evidence>
<dbReference type="SMART" id="SM00891">
    <property type="entry name" value="ERCC4"/>
    <property type="match status" value="1"/>
</dbReference>
<dbReference type="RefSeq" id="XP_005095873.1">
    <property type="nucleotide sequence ID" value="XM_005095816.3"/>
</dbReference>
<dbReference type="Pfam" id="PF02732">
    <property type="entry name" value="ERCC4"/>
    <property type="match status" value="1"/>
</dbReference>
<keyword evidence="9" id="KW-0539">Nucleus</keyword>
<evidence type="ECO:0000313" key="14">
    <source>
        <dbReference type="RefSeq" id="XP_005095874.1"/>
    </source>
</evidence>
<keyword evidence="3" id="KW-0540">Nuclease</keyword>
<dbReference type="GO" id="GO:0004519">
    <property type="term" value="F:endonuclease activity"/>
    <property type="evidence" value="ECO:0007669"/>
    <property type="project" value="UniProtKB-KW"/>
</dbReference>
<feature type="region of interest" description="Disordered" evidence="10">
    <location>
        <begin position="604"/>
        <end position="633"/>
    </location>
</feature>
<evidence type="ECO:0000256" key="7">
    <source>
        <dbReference type="ARBA" id="ARBA00023125"/>
    </source>
</evidence>
<dbReference type="PANTHER" id="PTHR10150:SF0">
    <property type="entry name" value="DNA REPAIR ENDONUCLEASE XPF"/>
    <property type="match status" value="1"/>
</dbReference>
<evidence type="ECO:0000256" key="2">
    <source>
        <dbReference type="ARBA" id="ARBA00010015"/>
    </source>
</evidence>
<dbReference type="InterPro" id="IPR006166">
    <property type="entry name" value="ERCC4_domain"/>
</dbReference>
<dbReference type="Proteomes" id="UP000694888">
    <property type="component" value="Unplaced"/>
</dbReference>
<dbReference type="SUPFAM" id="SSF52980">
    <property type="entry name" value="Restriction endonuclease-like"/>
    <property type="match status" value="1"/>
</dbReference>
<organism evidence="12 14">
    <name type="scientific">Aplysia californica</name>
    <name type="common">California sea hare</name>
    <dbReference type="NCBI Taxonomy" id="6500"/>
    <lineage>
        <taxon>Eukaryota</taxon>
        <taxon>Metazoa</taxon>
        <taxon>Spiralia</taxon>
        <taxon>Lophotrochozoa</taxon>
        <taxon>Mollusca</taxon>
        <taxon>Gastropoda</taxon>
        <taxon>Heterobranchia</taxon>
        <taxon>Euthyneura</taxon>
        <taxon>Tectipleura</taxon>
        <taxon>Aplysiida</taxon>
        <taxon>Aplysioidea</taxon>
        <taxon>Aplysiidae</taxon>
        <taxon>Aplysia</taxon>
    </lineage>
</organism>
<evidence type="ECO:0000256" key="3">
    <source>
        <dbReference type="ARBA" id="ARBA00022722"/>
    </source>
</evidence>
<keyword evidence="12" id="KW-1185">Reference proteome</keyword>
<evidence type="ECO:0000256" key="8">
    <source>
        <dbReference type="ARBA" id="ARBA00023204"/>
    </source>
</evidence>
<dbReference type="InterPro" id="IPR047520">
    <property type="entry name" value="XPF_nuclease"/>
</dbReference>
<keyword evidence="8" id="KW-0234">DNA repair</keyword>
<name>A0ABM0JKJ1_APLCA</name>
<feature type="compositionally biased region" description="Basic and acidic residues" evidence="10">
    <location>
        <begin position="341"/>
        <end position="357"/>
    </location>
</feature>
<dbReference type="GeneID" id="101864377"/>
<evidence type="ECO:0000256" key="1">
    <source>
        <dbReference type="ARBA" id="ARBA00004123"/>
    </source>
</evidence>
<reference evidence="13 14" key="1">
    <citation type="submission" date="2025-05" db="UniProtKB">
        <authorList>
            <consortium name="RefSeq"/>
        </authorList>
    </citation>
    <scope>IDENTIFICATION</scope>
</reference>
<evidence type="ECO:0000256" key="9">
    <source>
        <dbReference type="ARBA" id="ARBA00023242"/>
    </source>
</evidence>
<evidence type="ECO:0000256" key="4">
    <source>
        <dbReference type="ARBA" id="ARBA00022759"/>
    </source>
</evidence>
<dbReference type="Gene3D" id="3.40.50.10130">
    <property type="match status" value="1"/>
</dbReference>
<comment type="similarity">
    <text evidence="2">Belongs to the XPF family.</text>
</comment>
<accession>A0ABM0JKJ1</accession>
<keyword evidence="5" id="KW-0227">DNA damage</keyword>
<evidence type="ECO:0000256" key="6">
    <source>
        <dbReference type="ARBA" id="ARBA00022801"/>
    </source>
</evidence>
<proteinExistence type="inferred from homology"/>
<keyword evidence="4 13" id="KW-0255">Endonuclease</keyword>
<gene>
    <name evidence="13 14" type="primary">LOC101864377</name>
</gene>